<reference evidence="1 2" key="1">
    <citation type="submission" date="2018-05" db="EMBL/GenBank/DDBJ databases">
        <authorList>
            <consortium name="GenomeTrakr network: Whole genome sequencing for foodborne pathogen traceback"/>
        </authorList>
    </citation>
    <scope>NUCLEOTIDE SEQUENCE [LARGE SCALE GENOMIC DNA]</scope>
    <source>
        <strain evidence="1 2">NC_C6016</strain>
    </source>
</reference>
<evidence type="ECO:0000313" key="1">
    <source>
        <dbReference type="EMBL" id="EAK1510391.1"/>
    </source>
</evidence>
<dbReference type="Proteomes" id="UP000361993">
    <property type="component" value="Unassembled WGS sequence"/>
</dbReference>
<evidence type="ECO:0000313" key="2">
    <source>
        <dbReference type="Proteomes" id="UP000361993"/>
    </source>
</evidence>
<proteinExistence type="predicted"/>
<comment type="caution">
    <text evidence="1">The sequence shown here is derived from an EMBL/GenBank/DDBJ whole genome shotgun (WGS) entry which is preliminary data.</text>
</comment>
<dbReference type="OrthoDB" id="9886450at2"/>
<organism evidence="1 2">
    <name type="scientific">Campylobacter coli</name>
    <dbReference type="NCBI Taxonomy" id="195"/>
    <lineage>
        <taxon>Bacteria</taxon>
        <taxon>Pseudomonadati</taxon>
        <taxon>Campylobacterota</taxon>
        <taxon>Epsilonproteobacteria</taxon>
        <taxon>Campylobacterales</taxon>
        <taxon>Campylobacteraceae</taxon>
        <taxon>Campylobacter</taxon>
    </lineage>
</organism>
<dbReference type="AlphaFoldDB" id="A0A0U3KW90"/>
<dbReference type="InterPro" id="IPR009061">
    <property type="entry name" value="DNA-bd_dom_put_sf"/>
</dbReference>
<accession>A0A0U3KW90</accession>
<name>A0A0U3KW90_CAMCO</name>
<protein>
    <submittedName>
        <fullName evidence="1">Helix-turn-helix domain-containing protein</fullName>
    </submittedName>
</protein>
<dbReference type="RefSeq" id="WP_002801540.1">
    <property type="nucleotide sequence ID" value="NZ_AP028339.1"/>
</dbReference>
<dbReference type="EMBL" id="AACDUL010000025">
    <property type="protein sequence ID" value="EAK1510391.1"/>
    <property type="molecule type" value="Genomic_DNA"/>
</dbReference>
<dbReference type="STRING" id="195.ATE51_03088"/>
<dbReference type="KEGG" id="ccoo:ATE51_03088"/>
<sequence length="77" mass="8991">MGSTVKDKHVEMRDFLFNKYKKMTFSRKECAEILGVSLQTLDRLTKNKKIESMNITRFVIFSIEEIAKILSGSKQMK</sequence>
<dbReference type="SUPFAM" id="SSF46955">
    <property type="entry name" value="Putative DNA-binding domain"/>
    <property type="match status" value="1"/>
</dbReference>
<gene>
    <name evidence="1" type="ORF">CJD00_09085</name>
</gene>